<evidence type="ECO:0000313" key="4">
    <source>
        <dbReference type="Proteomes" id="UP001160499"/>
    </source>
</evidence>
<dbReference type="SMART" id="SM00754">
    <property type="entry name" value="CHRD"/>
    <property type="match status" value="1"/>
</dbReference>
<comment type="caution">
    <text evidence="3">The sequence shown here is derived from an EMBL/GenBank/DDBJ whole genome shotgun (WGS) entry which is preliminary data.</text>
</comment>
<sequence length="338" mass="34777">MKFKRFGTIAATAITGTLLLTACNGEDGAANANVSHQAAGATQHGGATQAAGAIGRYSENAPGATYFTSILTGDNEVPVKGKPAVGDKDGSAVALMRIQGDEVSFAFAWTGTGTPTMAHLHQGARGTNGDVKIPFFMEKLKGGTPFVFGSVKVTDADLLHSIKAHPDQFYFNLHTGEFPGGAVRGQATALPGAVSLPDAIRHSALAGVVKGAQIYACTKQDDGSYAFTQDNVDATLQGDIQHSFAKHGPAGPPQWIAPDGSSVTGTVVNKFDNGAGNIPALLLRAQQTGKSEGLLSKTTSVLRLNTVGGVAPAGTCNPATHPTARVPYTADYLFLATK</sequence>
<keyword evidence="1" id="KW-0732">Signal</keyword>
<evidence type="ECO:0000259" key="2">
    <source>
        <dbReference type="PROSITE" id="PS50933"/>
    </source>
</evidence>
<dbReference type="InterPro" id="IPR021851">
    <property type="entry name" value="DUF3455"/>
</dbReference>
<feature type="signal peptide" evidence="1">
    <location>
        <begin position="1"/>
        <end position="22"/>
    </location>
</feature>
<dbReference type="PROSITE" id="PS51257">
    <property type="entry name" value="PROKAR_LIPOPROTEIN"/>
    <property type="match status" value="1"/>
</dbReference>
<dbReference type="Proteomes" id="UP001160499">
    <property type="component" value="Unassembled WGS sequence"/>
</dbReference>
<name>A0ABT6LDJ3_9ACTN</name>
<evidence type="ECO:0000256" key="1">
    <source>
        <dbReference type="SAM" id="SignalP"/>
    </source>
</evidence>
<accession>A0ABT6LDJ3</accession>
<dbReference type="PANTHER" id="PTHR35567:SF1">
    <property type="entry name" value="CONSERVED FUNGAL PROTEIN (AFU_ORTHOLOGUE AFUA_1G14230)"/>
    <property type="match status" value="1"/>
</dbReference>
<organism evidence="3 4">
    <name type="scientific">Streptomyces pseudovenezuelae</name>
    <dbReference type="NCBI Taxonomy" id="67350"/>
    <lineage>
        <taxon>Bacteria</taxon>
        <taxon>Bacillati</taxon>
        <taxon>Actinomycetota</taxon>
        <taxon>Actinomycetes</taxon>
        <taxon>Kitasatosporales</taxon>
        <taxon>Streptomycetaceae</taxon>
        <taxon>Streptomyces</taxon>
        <taxon>Streptomyces aurantiacus group</taxon>
    </lineage>
</organism>
<keyword evidence="4" id="KW-1185">Reference proteome</keyword>
<feature type="domain" description="CHRD" evidence="2">
    <location>
        <begin position="63"/>
        <end position="192"/>
    </location>
</feature>
<gene>
    <name evidence="3" type="ORF">M2283_001631</name>
</gene>
<dbReference type="Pfam" id="PF07452">
    <property type="entry name" value="CHRD"/>
    <property type="match status" value="1"/>
</dbReference>
<dbReference type="PANTHER" id="PTHR35567">
    <property type="entry name" value="MALATE DEHYDROGENASE (AFU_ORTHOLOGUE AFUA_2G13800)"/>
    <property type="match status" value="1"/>
</dbReference>
<dbReference type="PROSITE" id="PS50933">
    <property type="entry name" value="CHRD"/>
    <property type="match status" value="1"/>
</dbReference>
<dbReference type="EMBL" id="JARXVH010000002">
    <property type="protein sequence ID" value="MDH6214348.1"/>
    <property type="molecule type" value="Genomic_DNA"/>
</dbReference>
<reference evidence="3 4" key="1">
    <citation type="submission" date="2023-04" db="EMBL/GenBank/DDBJ databases">
        <title>Forest soil microbial communities from Buena Vista Peninsula, Colon Province, Panama.</title>
        <authorList>
            <person name="Bouskill N."/>
        </authorList>
    </citation>
    <scope>NUCLEOTIDE SEQUENCE [LARGE SCALE GENOMIC DNA]</scope>
    <source>
        <strain evidence="3 4">GGS1</strain>
    </source>
</reference>
<dbReference type="InterPro" id="IPR010895">
    <property type="entry name" value="CHRD"/>
</dbReference>
<protein>
    <recommendedName>
        <fullName evidence="2">CHRD domain-containing protein</fullName>
    </recommendedName>
</protein>
<dbReference type="Pfam" id="PF11937">
    <property type="entry name" value="DUF3455"/>
    <property type="match status" value="1"/>
</dbReference>
<feature type="chain" id="PRO_5046115502" description="CHRD domain-containing protein" evidence="1">
    <location>
        <begin position="23"/>
        <end position="338"/>
    </location>
</feature>
<evidence type="ECO:0000313" key="3">
    <source>
        <dbReference type="EMBL" id="MDH6214348.1"/>
    </source>
</evidence>
<proteinExistence type="predicted"/>
<dbReference type="RefSeq" id="WP_280875392.1">
    <property type="nucleotide sequence ID" value="NZ_JARXVH010000002.1"/>
</dbReference>